<reference evidence="2" key="1">
    <citation type="submission" date="2020-01" db="EMBL/GenBank/DDBJ databases">
        <authorList>
            <person name="Meier V. D."/>
            <person name="Meier V D."/>
        </authorList>
    </citation>
    <scope>NUCLEOTIDE SEQUENCE</scope>
    <source>
        <strain evidence="2">HLG_WM_MAG_01</strain>
    </source>
</reference>
<feature type="signal peptide" evidence="1">
    <location>
        <begin position="1"/>
        <end position="24"/>
    </location>
</feature>
<accession>A0A6S6U4U1</accession>
<evidence type="ECO:0000313" key="2">
    <source>
        <dbReference type="EMBL" id="CAA6823823.1"/>
    </source>
</evidence>
<sequence>MNKIATITMATLLGLATLTTTATAADSINKGQKIFTKKLKGACGFSGVKFAASFKQAEWEAIHKAGKMEEEVKKLCPNLQEWKAKWDTSLYMFGYEYGKDSGNEPAC</sequence>
<evidence type="ECO:0000256" key="1">
    <source>
        <dbReference type="SAM" id="SignalP"/>
    </source>
</evidence>
<keyword evidence="1" id="KW-0732">Signal</keyword>
<dbReference type="AlphaFoldDB" id="A0A6S6U4U1"/>
<feature type="chain" id="PRO_5028461440" description="Cytochrome C" evidence="1">
    <location>
        <begin position="25"/>
        <end position="107"/>
    </location>
</feature>
<organism evidence="2">
    <name type="scientific">uncultured Sulfurovum sp</name>
    <dbReference type="NCBI Taxonomy" id="269237"/>
    <lineage>
        <taxon>Bacteria</taxon>
        <taxon>Pseudomonadati</taxon>
        <taxon>Campylobacterota</taxon>
        <taxon>Epsilonproteobacteria</taxon>
        <taxon>Campylobacterales</taxon>
        <taxon>Sulfurovaceae</taxon>
        <taxon>Sulfurovum</taxon>
        <taxon>environmental samples</taxon>
    </lineage>
</organism>
<proteinExistence type="predicted"/>
<gene>
    <name evidence="2" type="ORF">HELGO_WM989</name>
</gene>
<protein>
    <recommendedName>
        <fullName evidence="3">Cytochrome C</fullName>
    </recommendedName>
</protein>
<evidence type="ECO:0008006" key="3">
    <source>
        <dbReference type="Google" id="ProtNLM"/>
    </source>
</evidence>
<dbReference type="EMBL" id="CACVAS010000117">
    <property type="protein sequence ID" value="CAA6823823.1"/>
    <property type="molecule type" value="Genomic_DNA"/>
</dbReference>
<name>A0A6S6U4U1_9BACT</name>